<feature type="transmembrane region" description="Helical" evidence="1">
    <location>
        <begin position="115"/>
        <end position="133"/>
    </location>
</feature>
<dbReference type="Proteomes" id="UP000695000">
    <property type="component" value="Unplaced"/>
</dbReference>
<dbReference type="RefSeq" id="XP_017776194.1">
    <property type="nucleotide sequence ID" value="XM_017920705.1"/>
</dbReference>
<keyword evidence="3" id="KW-1185">Reference proteome</keyword>
<organism evidence="3 6">
    <name type="scientific">Nicrophorus vespilloides</name>
    <name type="common">Boreal carrion beetle</name>
    <dbReference type="NCBI Taxonomy" id="110193"/>
    <lineage>
        <taxon>Eukaryota</taxon>
        <taxon>Metazoa</taxon>
        <taxon>Ecdysozoa</taxon>
        <taxon>Arthropoda</taxon>
        <taxon>Hexapoda</taxon>
        <taxon>Insecta</taxon>
        <taxon>Pterygota</taxon>
        <taxon>Neoptera</taxon>
        <taxon>Endopterygota</taxon>
        <taxon>Coleoptera</taxon>
        <taxon>Polyphaga</taxon>
        <taxon>Staphyliniformia</taxon>
        <taxon>Silphidae</taxon>
        <taxon>Nicrophorinae</taxon>
        <taxon>Nicrophorus</taxon>
    </lineage>
</organism>
<proteinExistence type="predicted"/>
<evidence type="ECO:0000313" key="3">
    <source>
        <dbReference type="Proteomes" id="UP000695000"/>
    </source>
</evidence>
<dbReference type="RefSeq" id="XP_017776195.1">
    <property type="nucleotide sequence ID" value="XM_017920706.1"/>
</dbReference>
<keyword evidence="1" id="KW-1133">Transmembrane helix</keyword>
<name>A0ABM1MNP5_NICVS</name>
<evidence type="ECO:0000256" key="1">
    <source>
        <dbReference type="SAM" id="Phobius"/>
    </source>
</evidence>
<dbReference type="SMART" id="SM00714">
    <property type="entry name" value="LITAF"/>
    <property type="match status" value="1"/>
</dbReference>
<evidence type="ECO:0000313" key="4">
    <source>
        <dbReference type="RefSeq" id="XP_017776193.1"/>
    </source>
</evidence>
<keyword evidence="1" id="KW-0812">Transmembrane</keyword>
<dbReference type="PROSITE" id="PS51837">
    <property type="entry name" value="LITAF"/>
    <property type="match status" value="1"/>
</dbReference>
<gene>
    <name evidence="4 5 6" type="primary">LOC108562391</name>
</gene>
<evidence type="ECO:0000259" key="2">
    <source>
        <dbReference type="PROSITE" id="PS51837"/>
    </source>
</evidence>
<dbReference type="RefSeq" id="XP_017776193.1">
    <property type="nucleotide sequence ID" value="XM_017920704.1"/>
</dbReference>
<evidence type="ECO:0000313" key="5">
    <source>
        <dbReference type="RefSeq" id="XP_017776194.1"/>
    </source>
</evidence>
<dbReference type="Pfam" id="PF10601">
    <property type="entry name" value="zf-LITAF-like"/>
    <property type="match status" value="1"/>
</dbReference>
<sequence length="175" mass="19230">MGTYGECTICGDKINYAPDNVANLGLHLIDKHPDIELAHFSLLCESPPKAGCQCGCGCACNPSGCGAGRGRKQPSIKTTVESWKRAQNPLRCVKCGKTAIPLIRRQRHKLARSQFGAFILLGCWPICFLPFILGGSDLMYLYCKECGNYLGMYDRRVAQKDDPLCRQNGHPCSCN</sequence>
<reference evidence="4 5" key="1">
    <citation type="submission" date="2025-05" db="UniProtKB">
        <authorList>
            <consortium name="RefSeq"/>
        </authorList>
    </citation>
    <scope>IDENTIFICATION</scope>
    <source>
        <tissue evidence="4 5">Whole Larva</tissue>
    </source>
</reference>
<protein>
    <submittedName>
        <fullName evidence="4 5">Uncharacterized protein LOC108562391</fullName>
    </submittedName>
</protein>
<evidence type="ECO:0000313" key="6">
    <source>
        <dbReference type="RefSeq" id="XP_017776195.1"/>
    </source>
</evidence>
<dbReference type="GeneID" id="108562391"/>
<dbReference type="InterPro" id="IPR006629">
    <property type="entry name" value="LITAF"/>
</dbReference>
<keyword evidence="1" id="KW-0472">Membrane</keyword>
<accession>A0ABM1MNP5</accession>
<feature type="domain" description="LITAF" evidence="2">
    <location>
        <begin position="72"/>
        <end position="155"/>
    </location>
</feature>